<dbReference type="AlphaFoldDB" id="A0A4Z1PJ60"/>
<dbReference type="InterPro" id="IPR035441">
    <property type="entry name" value="TFIIS/LEDGF_dom_sf"/>
</dbReference>
<dbReference type="PANTHER" id="PTHR28027:SF1">
    <property type="entry name" value="CAMP INDEPENDENT REGULATORY PROTEIN (AFU_ORTHOLOGUE AFUA_3G09640)"/>
    <property type="match status" value="1"/>
</dbReference>
<sequence length="778" mass="84627">METYQGKVQTPQDAIILFEACRLGLTPRVQRRLSEKERQQIKSGSVFVWDEREAGMRRWTDGKSWSASRVSGSFLTYREMEGRRGGNGLSAGATPPAPRKSSSGTRSSANSNNGGSEDDEEGPDGYKYKADGLMKQSFSITTSDGRHLHLISYFARNPAHPLKQPSTDPQLRNIVPQKGMYPEATVNEATNIPAVTRGPTGGTSPHPPAHPPPQMYVAAYPFPPPPGYQAGPMHPHYPPQGWPPSPGHLGPGGVPPGAFYYPAPPPGYVYPHSPYAPPPYPYGHPPPHAQERGPPPPPQSSLPPLNGQTYPSAGQWAPPAARTSSATYAQSRPPTSLQESYSRSAAEQRQEELSRAPGPQLAPVVAFQNKPPTPPESRNGAKPPANSYPTDPRPSRDANTTTGPTKTFPSIKALINGDVIASRREEDRTRTRSRSRSPVGSRIRDVPSAMAAGGRERDRSDLKSPGFESSDGNEQDAHNRAGGLGCQNRPILRSMDVIANDIPSHLLSIMPEKMKSQLQIVDNQFYRRALECILRHCQSEQGSLVNNLPAQPANTVTSLQSGSNACQGNKTSARNVTNAFDSTNLMGGPNQPILLELPAGLIAGFSASFPDDKKLQLQTMTDENSTELMKEALDFERDKQNPTVDAMPGNQAVHQPQIAGQHRQTSITLHDAQTVISTRNELLKALEDSAPTSTLLQILNEMKTGVVPSAKLLQETKIGVVVDGIRFMRDRPDVAQLSTEIVNRWRTAIESHPGPRPSNDMLFGRAWSKSNEGIYDQP</sequence>
<dbReference type="Pfam" id="PF09729">
    <property type="entry name" value="Gti1_Pac2"/>
    <property type="match status" value="1"/>
</dbReference>
<feature type="compositionally biased region" description="Polar residues" evidence="4">
    <location>
        <begin position="397"/>
        <end position="408"/>
    </location>
</feature>
<feature type="compositionally biased region" description="Pro residues" evidence="4">
    <location>
        <begin position="235"/>
        <end position="246"/>
    </location>
</feature>
<dbReference type="GO" id="GO:0005634">
    <property type="term" value="C:nucleus"/>
    <property type="evidence" value="ECO:0007669"/>
    <property type="project" value="UniProtKB-SubCell"/>
</dbReference>
<evidence type="ECO:0000256" key="3">
    <source>
        <dbReference type="PROSITE-ProRule" id="PRU00649"/>
    </source>
</evidence>
<dbReference type="InterPro" id="IPR017923">
    <property type="entry name" value="TFIIS_N"/>
</dbReference>
<dbReference type="GO" id="GO:0003677">
    <property type="term" value="F:DNA binding"/>
    <property type="evidence" value="ECO:0007669"/>
    <property type="project" value="TreeGrafter"/>
</dbReference>
<evidence type="ECO:0000313" key="7">
    <source>
        <dbReference type="Proteomes" id="UP000298493"/>
    </source>
</evidence>
<gene>
    <name evidence="6" type="ORF">E6O75_ATG10767</name>
</gene>
<dbReference type="PANTHER" id="PTHR28027">
    <property type="entry name" value="TRANSCRIPTIONAL REGULATOR MIT1"/>
    <property type="match status" value="1"/>
</dbReference>
<feature type="region of interest" description="Disordered" evidence="4">
    <location>
        <begin position="231"/>
        <end position="250"/>
    </location>
</feature>
<keyword evidence="2 3" id="KW-0539">Nucleus</keyword>
<feature type="region of interest" description="Disordered" evidence="4">
    <location>
        <begin position="281"/>
        <end position="487"/>
    </location>
</feature>
<evidence type="ECO:0000256" key="4">
    <source>
        <dbReference type="SAM" id="MobiDB-lite"/>
    </source>
</evidence>
<feature type="compositionally biased region" description="Polar residues" evidence="4">
    <location>
        <begin position="322"/>
        <end position="345"/>
    </location>
</feature>
<dbReference type="InterPro" id="IPR003617">
    <property type="entry name" value="TFIIS/CRSP70_N_sub"/>
</dbReference>
<dbReference type="InterPro" id="IPR018608">
    <property type="entry name" value="Gti1/Pac2"/>
</dbReference>
<dbReference type="SUPFAM" id="SSF47676">
    <property type="entry name" value="Conserved domain common to transcription factors TFIIS, elongin A, CRSP70"/>
    <property type="match status" value="1"/>
</dbReference>
<evidence type="ECO:0000259" key="5">
    <source>
        <dbReference type="PROSITE" id="PS51319"/>
    </source>
</evidence>
<reference evidence="6 7" key="1">
    <citation type="submission" date="2019-04" db="EMBL/GenBank/DDBJ databases">
        <title>High contiguity whole genome sequence and gene annotation resource for two Venturia nashicola isolates.</title>
        <authorList>
            <person name="Prokchorchik M."/>
            <person name="Won K."/>
            <person name="Lee Y."/>
            <person name="Choi E.D."/>
            <person name="Segonzac C."/>
            <person name="Sohn K.H."/>
        </authorList>
    </citation>
    <scope>NUCLEOTIDE SEQUENCE [LARGE SCALE GENOMIC DNA]</scope>
    <source>
        <strain evidence="6 7">PRI2</strain>
    </source>
</reference>
<evidence type="ECO:0000256" key="1">
    <source>
        <dbReference type="ARBA" id="ARBA00004123"/>
    </source>
</evidence>
<keyword evidence="7" id="KW-1185">Reference proteome</keyword>
<dbReference type="Gene3D" id="1.20.930.10">
    <property type="entry name" value="Conserved domain common to transcription factors TFIIS, elongin A, CRSP70"/>
    <property type="match status" value="1"/>
</dbReference>
<name>A0A4Z1PJ60_9PEZI</name>
<feature type="region of interest" description="Disordered" evidence="4">
    <location>
        <begin position="82"/>
        <end position="129"/>
    </location>
</feature>
<organism evidence="6 7">
    <name type="scientific">Venturia nashicola</name>
    <dbReference type="NCBI Taxonomy" id="86259"/>
    <lineage>
        <taxon>Eukaryota</taxon>
        <taxon>Fungi</taxon>
        <taxon>Dikarya</taxon>
        <taxon>Ascomycota</taxon>
        <taxon>Pezizomycotina</taxon>
        <taxon>Dothideomycetes</taxon>
        <taxon>Pleosporomycetidae</taxon>
        <taxon>Venturiales</taxon>
        <taxon>Venturiaceae</taxon>
        <taxon>Venturia</taxon>
    </lineage>
</organism>
<evidence type="ECO:0000313" key="6">
    <source>
        <dbReference type="EMBL" id="TID21974.1"/>
    </source>
</evidence>
<proteinExistence type="predicted"/>
<feature type="compositionally biased region" description="Low complexity" evidence="4">
    <location>
        <begin position="101"/>
        <end position="115"/>
    </location>
</feature>
<comment type="subcellular location">
    <subcellularLocation>
        <location evidence="1 3">Nucleus</location>
    </subcellularLocation>
</comment>
<feature type="compositionally biased region" description="Pro residues" evidence="4">
    <location>
        <begin position="281"/>
        <end position="301"/>
    </location>
</feature>
<dbReference type="EMBL" id="SNSC02000008">
    <property type="protein sequence ID" value="TID21974.1"/>
    <property type="molecule type" value="Genomic_DNA"/>
</dbReference>
<dbReference type="Proteomes" id="UP000298493">
    <property type="component" value="Unassembled WGS sequence"/>
</dbReference>
<protein>
    <submittedName>
        <fullName evidence="6">cAMP-independent regulatory protein pac2</fullName>
    </submittedName>
</protein>
<comment type="caution">
    <text evidence="6">The sequence shown here is derived from an EMBL/GenBank/DDBJ whole genome shotgun (WGS) entry which is preliminary data.</text>
</comment>
<feature type="compositionally biased region" description="Basic and acidic residues" evidence="4">
    <location>
        <begin position="421"/>
        <end position="430"/>
    </location>
</feature>
<dbReference type="STRING" id="86259.A0A4Z1PJ60"/>
<accession>A0A4Z1PJ60</accession>
<dbReference type="SMART" id="SM00509">
    <property type="entry name" value="TFS2N"/>
    <property type="match status" value="1"/>
</dbReference>
<dbReference type="Pfam" id="PF08711">
    <property type="entry name" value="Med26"/>
    <property type="match status" value="1"/>
</dbReference>
<feature type="domain" description="TFIIS N-terminal" evidence="5">
    <location>
        <begin position="680"/>
        <end position="752"/>
    </location>
</feature>
<dbReference type="PROSITE" id="PS51319">
    <property type="entry name" value="TFIIS_N"/>
    <property type="match status" value="1"/>
</dbReference>
<evidence type="ECO:0000256" key="2">
    <source>
        <dbReference type="ARBA" id="ARBA00023242"/>
    </source>
</evidence>